<dbReference type="AlphaFoldDB" id="A0A161Q2G1"/>
<evidence type="ECO:0000256" key="1">
    <source>
        <dbReference type="SAM" id="MobiDB-lite"/>
    </source>
</evidence>
<dbReference type="Proteomes" id="UP000075787">
    <property type="component" value="Unassembled WGS sequence"/>
</dbReference>
<protein>
    <recommendedName>
        <fullName evidence="2">N,N-dimethylformamidase beta subunit-like C-terminal domain-containing protein</fullName>
    </recommendedName>
</protein>
<evidence type="ECO:0000313" key="3">
    <source>
        <dbReference type="EMBL" id="KYO51736.1"/>
    </source>
</evidence>
<feature type="compositionally biased region" description="Basic and acidic residues" evidence="1">
    <location>
        <begin position="31"/>
        <end position="40"/>
    </location>
</feature>
<dbReference type="SUPFAM" id="SSF52317">
    <property type="entry name" value="Class I glutamine amidotransferase-like"/>
    <property type="match status" value="1"/>
</dbReference>
<feature type="domain" description="N,N-dimethylformamidase beta subunit-like C-terminal" evidence="2">
    <location>
        <begin position="99"/>
        <end position="532"/>
    </location>
</feature>
<dbReference type="GeneID" id="97241000"/>
<reference evidence="3 4" key="1">
    <citation type="submission" date="2015-12" db="EMBL/GenBank/DDBJ databases">
        <title>Genome sequence of Tistrella mobilis MCCC 1A02139.</title>
        <authorList>
            <person name="Lu L."/>
            <person name="Lai Q."/>
            <person name="Shao Z."/>
            <person name="Qian P."/>
        </authorList>
    </citation>
    <scope>NUCLEOTIDE SEQUENCE [LARGE SCALE GENOMIC DNA]</scope>
    <source>
        <strain evidence="3 4">MCCC 1A02139</strain>
    </source>
</reference>
<sequence>MSTGATGSGSARGDRPGGDLRAQPFSGPRNGARELWAERPEPDGPAAAWCYSDRRSYRPGETVRLHMSSTLKAVRLRILREGASPRLAADIGPLEPGFHAVPARAWETGCDWPVAHDWTIPADLAPGGYLIEIRDAADPEALPLGHHLVVIRNPGPAGGIALVAATGTWSAYNDWGGANHYYGMDPERPRGRSPILSTQRPWARGQIHLPEGAPRSVNAIRPRAPGPARYDCVEWAFLHGFTKYYALAGWASYERPFLIWAEQAGYRVDVLTQEDIHADPAALDGYDCAVFVGHDEYWSAEMRDTVDGYVARGGRVARFAGNFLWQIRLEDDLRRQVSYKYDARGHDPIRLSGDTTRLTSAWEDPLVGRPGAETFGVNALRGIYAAFGGMARRAPRGFTVFRPEHWAFAGTGLCYADMFGDEANIFGFEMDGLDYTFTDGLPEPTFTDGAPEGLQILAMGWATLAEGGRPEDGWSLMLGDADARFRAALLTDDASEESLRKHARGSGMVVHFTKGAGEVFTAGTCEWVNGLITRDPYTERVTRNVLDRFCEGRVHGS</sequence>
<dbReference type="EMBL" id="LPZR01000166">
    <property type="protein sequence ID" value="KYO51736.1"/>
    <property type="molecule type" value="Genomic_DNA"/>
</dbReference>
<evidence type="ECO:0000259" key="2">
    <source>
        <dbReference type="Pfam" id="PF20254"/>
    </source>
</evidence>
<proteinExistence type="predicted"/>
<feature type="region of interest" description="Disordered" evidence="1">
    <location>
        <begin position="1"/>
        <end position="40"/>
    </location>
</feature>
<comment type="caution">
    <text evidence="3">The sequence shown here is derived from an EMBL/GenBank/DDBJ whole genome shotgun (WGS) entry which is preliminary data.</text>
</comment>
<dbReference type="OrthoDB" id="505641at2"/>
<dbReference type="InterPro" id="IPR046540">
    <property type="entry name" value="DMFA2_C"/>
</dbReference>
<feature type="compositionally biased region" description="Low complexity" evidence="1">
    <location>
        <begin position="1"/>
        <end position="11"/>
    </location>
</feature>
<name>A0A161Q2G1_9PROT</name>
<evidence type="ECO:0000313" key="4">
    <source>
        <dbReference type="Proteomes" id="UP000075787"/>
    </source>
</evidence>
<accession>A0A161Q2G1</accession>
<organism evidence="3 4">
    <name type="scientific">Tistrella mobilis</name>
    <dbReference type="NCBI Taxonomy" id="171437"/>
    <lineage>
        <taxon>Bacteria</taxon>
        <taxon>Pseudomonadati</taxon>
        <taxon>Pseudomonadota</taxon>
        <taxon>Alphaproteobacteria</taxon>
        <taxon>Geminicoccales</taxon>
        <taxon>Geminicoccaceae</taxon>
        <taxon>Tistrella</taxon>
    </lineage>
</organism>
<gene>
    <name evidence="3" type="ORF">AUP44_07920</name>
</gene>
<dbReference type="InterPro" id="IPR029062">
    <property type="entry name" value="Class_I_gatase-like"/>
</dbReference>
<dbReference type="RefSeq" id="WP_082828635.1">
    <property type="nucleotide sequence ID" value="NZ_CP121045.1"/>
</dbReference>
<dbReference type="Pfam" id="PF20254">
    <property type="entry name" value="DMFA2_C"/>
    <property type="match status" value="1"/>
</dbReference>